<sequence>MPAAASASGETECSSAGCQERLADIRHILDEEIEKLALLGEERRPRSPILFPAAEAWAGWPGLALPAAVRSPLPQPLPRALLRPMEPEKREALLRMLIAETQARIRKTRSTPPPIGASKKMRVNSCVAPAPSTPTTPRSRPKSTLGQTAALSPSPMKTTSAAVLMTREAKIVRPKQEIECTRTALAEAMSMPRQPRKDGRDTLHQAELRPLTDEKARQNQGAPHIQHSSDEMTIKAIFTYADDAVVLLEQAPVPSEVQVPSEGAGPPQSSAPPNPLEAALESEVDWDPMEAESESVPESEVNWDP</sequence>
<proteinExistence type="predicted"/>
<protein>
    <submittedName>
        <fullName evidence="2">Uncharacterized protein</fullName>
    </submittedName>
</protein>
<name>A0ABN9TAD8_9DINO</name>
<feature type="compositionally biased region" description="Low complexity" evidence="1">
    <location>
        <begin position="128"/>
        <end position="138"/>
    </location>
</feature>
<evidence type="ECO:0000313" key="3">
    <source>
        <dbReference type="Proteomes" id="UP001189429"/>
    </source>
</evidence>
<comment type="caution">
    <text evidence="2">The sequence shown here is derived from an EMBL/GenBank/DDBJ whole genome shotgun (WGS) entry which is preliminary data.</text>
</comment>
<evidence type="ECO:0000313" key="2">
    <source>
        <dbReference type="EMBL" id="CAK0842095.1"/>
    </source>
</evidence>
<feature type="region of interest" description="Disordered" evidence="1">
    <location>
        <begin position="255"/>
        <end position="305"/>
    </location>
</feature>
<feature type="region of interest" description="Disordered" evidence="1">
    <location>
        <begin position="126"/>
        <end position="159"/>
    </location>
</feature>
<dbReference type="Proteomes" id="UP001189429">
    <property type="component" value="Unassembled WGS sequence"/>
</dbReference>
<feature type="compositionally biased region" description="Polar residues" evidence="1">
    <location>
        <begin position="142"/>
        <end position="159"/>
    </location>
</feature>
<reference evidence="2" key="1">
    <citation type="submission" date="2023-10" db="EMBL/GenBank/DDBJ databases">
        <authorList>
            <person name="Chen Y."/>
            <person name="Shah S."/>
            <person name="Dougan E. K."/>
            <person name="Thang M."/>
            <person name="Chan C."/>
        </authorList>
    </citation>
    <scope>NUCLEOTIDE SEQUENCE [LARGE SCALE GENOMIC DNA]</scope>
</reference>
<dbReference type="EMBL" id="CAUYUJ010014505">
    <property type="protein sequence ID" value="CAK0842095.1"/>
    <property type="molecule type" value="Genomic_DNA"/>
</dbReference>
<organism evidence="2 3">
    <name type="scientific">Prorocentrum cordatum</name>
    <dbReference type="NCBI Taxonomy" id="2364126"/>
    <lineage>
        <taxon>Eukaryota</taxon>
        <taxon>Sar</taxon>
        <taxon>Alveolata</taxon>
        <taxon>Dinophyceae</taxon>
        <taxon>Prorocentrales</taxon>
        <taxon>Prorocentraceae</taxon>
        <taxon>Prorocentrum</taxon>
    </lineage>
</organism>
<keyword evidence="3" id="KW-1185">Reference proteome</keyword>
<feature type="compositionally biased region" description="Acidic residues" evidence="1">
    <location>
        <begin position="280"/>
        <end position="305"/>
    </location>
</feature>
<evidence type="ECO:0000256" key="1">
    <source>
        <dbReference type="SAM" id="MobiDB-lite"/>
    </source>
</evidence>
<gene>
    <name evidence="2" type="ORF">PCOR1329_LOCUS37129</name>
</gene>
<accession>A0ABN9TAD8</accession>